<evidence type="ECO:0000313" key="3">
    <source>
        <dbReference type="Proteomes" id="UP000621447"/>
    </source>
</evidence>
<feature type="transmembrane region" description="Helical" evidence="1">
    <location>
        <begin position="101"/>
        <end position="121"/>
    </location>
</feature>
<feature type="transmembrane region" description="Helical" evidence="1">
    <location>
        <begin position="176"/>
        <end position="201"/>
    </location>
</feature>
<organism evidence="2 3">
    <name type="scientific">Sphingomonas hominis</name>
    <dbReference type="NCBI Taxonomy" id="2741495"/>
    <lineage>
        <taxon>Bacteria</taxon>
        <taxon>Pseudomonadati</taxon>
        <taxon>Pseudomonadota</taxon>
        <taxon>Alphaproteobacteria</taxon>
        <taxon>Sphingomonadales</taxon>
        <taxon>Sphingomonadaceae</taxon>
        <taxon>Sphingomonas</taxon>
    </lineage>
</organism>
<feature type="transmembrane region" description="Helical" evidence="1">
    <location>
        <begin position="142"/>
        <end position="164"/>
    </location>
</feature>
<evidence type="ECO:0000256" key="1">
    <source>
        <dbReference type="SAM" id="Phobius"/>
    </source>
</evidence>
<keyword evidence="1" id="KW-0472">Membrane</keyword>
<keyword evidence="3" id="KW-1185">Reference proteome</keyword>
<accession>A0ABX2JK56</accession>
<proteinExistence type="predicted"/>
<feature type="transmembrane region" description="Helical" evidence="1">
    <location>
        <begin position="300"/>
        <end position="319"/>
    </location>
</feature>
<feature type="transmembrane region" description="Helical" evidence="1">
    <location>
        <begin position="276"/>
        <end position="293"/>
    </location>
</feature>
<dbReference type="EMBL" id="JABULH010000006">
    <property type="protein sequence ID" value="NTS66184.1"/>
    <property type="molecule type" value="Genomic_DNA"/>
</dbReference>
<feature type="transmembrane region" description="Helical" evidence="1">
    <location>
        <begin position="373"/>
        <end position="392"/>
    </location>
</feature>
<feature type="transmembrane region" description="Helical" evidence="1">
    <location>
        <begin position="213"/>
        <end position="236"/>
    </location>
</feature>
<keyword evidence="1" id="KW-1133">Transmembrane helix</keyword>
<comment type="caution">
    <text evidence="2">The sequence shown here is derived from an EMBL/GenBank/DDBJ whole genome shotgun (WGS) entry which is preliminary data.</text>
</comment>
<dbReference type="RefSeq" id="WP_174194821.1">
    <property type="nucleotide sequence ID" value="NZ_JABULH010000006.1"/>
</dbReference>
<feature type="transmembrane region" description="Helical" evidence="1">
    <location>
        <begin position="339"/>
        <end position="361"/>
    </location>
</feature>
<keyword evidence="1" id="KW-0812">Transmembrane</keyword>
<dbReference type="Proteomes" id="UP000621447">
    <property type="component" value="Unassembled WGS sequence"/>
</dbReference>
<evidence type="ECO:0008006" key="4">
    <source>
        <dbReference type="Google" id="ProtNLM"/>
    </source>
</evidence>
<evidence type="ECO:0000313" key="2">
    <source>
        <dbReference type="EMBL" id="NTS66184.1"/>
    </source>
</evidence>
<name>A0ABX2JK56_9SPHN</name>
<gene>
    <name evidence="2" type="ORF">HRV97_13550</name>
</gene>
<sequence length="420" mass="45820">MRDTIDRWTDRLGDEAPCWALALTCVAGLAFKLHCGAYWIGGEQYTTGCYSDAVPFWGLRGVAAGQVPYFQARMEYPVLTGALIWVEGLVARVLGLGRPDTADFLTAVWLGNTACAFLVLRMMRRAGVGRLRQYAWALAPPLVLYLAHNWDLLAASLAVAALLAARRGEDMRATALAALGGAAKLFPLLLLPLLGLGALFRRGHSIGANVTRAALLVLVAVAAWGAVNLPVAATAFTNWSEFYAFSSQRSGTAASVWELANTFNWYPTDIPTRNRLALIAFALGAFAIVLAGWRRHARHPWVLFTPVLAWFLLTNKVWSPQFDLWLWPLLVLTATRARPLALFLLGDLLAYFAEFWLFAGLEGAWPSATQVDVATAAAIRGVAVLWIIWAAVRDPAPAWIDRVIPRPSAPPHPGRPTRAG</sequence>
<reference evidence="2 3" key="1">
    <citation type="submission" date="2020-06" db="EMBL/GenBank/DDBJ databases">
        <title>Sphingomonas hominis sp. nov., a member of the Sphingomonas, isolated from the hair of a 22-year-old girl.</title>
        <authorList>
            <person name="Zhang D.-F."/>
            <person name="Cui X.-W."/>
        </authorList>
    </citation>
    <scope>NUCLEOTIDE SEQUENCE [LARGE SCALE GENOMIC DNA]</scope>
    <source>
        <strain evidence="2 3">HHU CXW</strain>
    </source>
</reference>
<protein>
    <recommendedName>
        <fullName evidence="4">DUF2029 domain-containing protein</fullName>
    </recommendedName>
</protein>